<dbReference type="InterPro" id="IPR045584">
    <property type="entry name" value="Pilin-like"/>
</dbReference>
<dbReference type="InterPro" id="IPR012902">
    <property type="entry name" value="N_methyl_site"/>
</dbReference>
<dbReference type="NCBIfam" id="TIGR02532">
    <property type="entry name" value="IV_pilin_GFxxxE"/>
    <property type="match status" value="1"/>
</dbReference>
<evidence type="ECO:0000256" key="7">
    <source>
        <dbReference type="ARBA" id="ARBA00022989"/>
    </source>
</evidence>
<dbReference type="GO" id="GO:0005886">
    <property type="term" value="C:plasma membrane"/>
    <property type="evidence" value="ECO:0007669"/>
    <property type="project" value="UniProtKB-SubCell"/>
</dbReference>
<protein>
    <recommendedName>
        <fullName evidence="2">Type II secretion system protein H</fullName>
    </recommendedName>
    <alternativeName>
        <fullName evidence="10">General secretion pathway protein H</fullName>
    </alternativeName>
</protein>
<comment type="similarity">
    <text evidence="9">Belongs to the GSP H family.</text>
</comment>
<keyword evidence="5" id="KW-0997">Cell inner membrane</keyword>
<evidence type="ECO:0000256" key="2">
    <source>
        <dbReference type="ARBA" id="ARBA00021549"/>
    </source>
</evidence>
<evidence type="ECO:0000256" key="8">
    <source>
        <dbReference type="ARBA" id="ARBA00023136"/>
    </source>
</evidence>
<evidence type="ECO:0000256" key="4">
    <source>
        <dbReference type="ARBA" id="ARBA00022481"/>
    </source>
</evidence>
<dbReference type="SUPFAM" id="SSF54523">
    <property type="entry name" value="Pili subunits"/>
    <property type="match status" value="1"/>
</dbReference>
<evidence type="ECO:0000256" key="5">
    <source>
        <dbReference type="ARBA" id="ARBA00022519"/>
    </source>
</evidence>
<evidence type="ECO:0000313" key="14">
    <source>
        <dbReference type="Proteomes" id="UP000595064"/>
    </source>
</evidence>
<dbReference type="Pfam" id="PF07963">
    <property type="entry name" value="N_methyl"/>
    <property type="match status" value="1"/>
</dbReference>
<keyword evidence="8 11" id="KW-0472">Membrane</keyword>
<dbReference type="KEGG" id="dla:I6G47_30055"/>
<evidence type="ECO:0000256" key="11">
    <source>
        <dbReference type="SAM" id="Phobius"/>
    </source>
</evidence>
<proteinExistence type="inferred from homology"/>
<feature type="transmembrane region" description="Helical" evidence="11">
    <location>
        <begin position="21"/>
        <end position="42"/>
    </location>
</feature>
<evidence type="ECO:0000256" key="6">
    <source>
        <dbReference type="ARBA" id="ARBA00022692"/>
    </source>
</evidence>
<dbReference type="PROSITE" id="PS00409">
    <property type="entry name" value="PROKAR_NTER_METHYL"/>
    <property type="match status" value="1"/>
</dbReference>
<evidence type="ECO:0000256" key="1">
    <source>
        <dbReference type="ARBA" id="ARBA00004377"/>
    </source>
</evidence>
<dbReference type="EMBL" id="CP065748">
    <property type="protein sequence ID" value="QPS81158.1"/>
    <property type="molecule type" value="Genomic_DNA"/>
</dbReference>
<name>A0A7T3DF04_9BURK</name>
<organism evidence="13 14">
    <name type="scientific">Delftia lacustris</name>
    <dbReference type="NCBI Taxonomy" id="558537"/>
    <lineage>
        <taxon>Bacteria</taxon>
        <taxon>Pseudomonadati</taxon>
        <taxon>Pseudomonadota</taxon>
        <taxon>Betaproteobacteria</taxon>
        <taxon>Burkholderiales</taxon>
        <taxon>Comamonadaceae</taxon>
        <taxon>Delftia</taxon>
    </lineage>
</organism>
<keyword evidence="6 11" id="KW-0812">Transmembrane</keyword>
<keyword evidence="4" id="KW-0488">Methylation</keyword>
<comment type="subcellular location">
    <subcellularLocation>
        <location evidence="1">Cell inner membrane</location>
        <topology evidence="1">Single-pass membrane protein</topology>
    </subcellularLocation>
</comment>
<keyword evidence="7 11" id="KW-1133">Transmembrane helix</keyword>
<dbReference type="Proteomes" id="UP000595064">
    <property type="component" value="Chromosome"/>
</dbReference>
<evidence type="ECO:0000256" key="9">
    <source>
        <dbReference type="ARBA" id="ARBA00025772"/>
    </source>
</evidence>
<keyword evidence="14" id="KW-1185">Reference proteome</keyword>
<keyword evidence="3" id="KW-1003">Cell membrane</keyword>
<gene>
    <name evidence="13" type="ORF">I6G47_30055</name>
</gene>
<reference evidence="13 14" key="1">
    <citation type="submission" date="2020-12" db="EMBL/GenBank/DDBJ databases">
        <title>FDA dAtabase for Regulatory Grade micrObial Sequences (FDA-ARGOS): Supporting development and validation of Infectious Disease Dx tests.</title>
        <authorList>
            <person name="Sproer C."/>
            <person name="Gronow S."/>
            <person name="Severitt S."/>
            <person name="Schroder I."/>
            <person name="Tallon L."/>
            <person name="Sadzewicz L."/>
            <person name="Zhao X."/>
            <person name="Boylan J."/>
            <person name="Ott S."/>
            <person name="Bowen H."/>
            <person name="Vavikolanu K."/>
            <person name="Mehta A."/>
            <person name="Aluvathingal J."/>
            <person name="Nadendla S."/>
            <person name="Lowell S."/>
            <person name="Myers T."/>
            <person name="Yan Y."/>
            <person name="Sichtig H."/>
        </authorList>
    </citation>
    <scope>NUCLEOTIDE SEQUENCE [LARGE SCALE GENOMIC DNA]</scope>
    <source>
        <strain evidence="13 14">FDAARGOS_890</strain>
    </source>
</reference>
<accession>A0A7T3DF04</accession>
<dbReference type="InterPro" id="IPR022346">
    <property type="entry name" value="T2SS_GspH"/>
</dbReference>
<dbReference type="AlphaFoldDB" id="A0A7T3DF04"/>
<feature type="domain" description="General secretion pathway GspH" evidence="12">
    <location>
        <begin position="58"/>
        <end position="146"/>
    </location>
</feature>
<dbReference type="Pfam" id="PF12019">
    <property type="entry name" value="GspH"/>
    <property type="match status" value="1"/>
</dbReference>
<dbReference type="Gene3D" id="3.30.700.10">
    <property type="entry name" value="Glycoprotein, Type 4 Pilin"/>
    <property type="match status" value="1"/>
</dbReference>
<sequence length="190" mass="20049">MHALSPRRPPRTRSPKQGSRGFTTLELMVVVAILAILTALAVPSFTLIIERWRARGVVEDLQATIYLARSEAIKRGGNVLIDKLASGNGCTSTVGNTSWDCGWRVVTSGGTVVHQSSAPNRVEVNLTNLTGSIAVDRWGMLTSGGADATAMAMEFVIVPKGKDVSDNSAIRLCAGMGGRIVQAKGSEACP</sequence>
<evidence type="ECO:0000259" key="12">
    <source>
        <dbReference type="Pfam" id="PF12019"/>
    </source>
</evidence>
<dbReference type="GO" id="GO:0015627">
    <property type="term" value="C:type II protein secretion system complex"/>
    <property type="evidence" value="ECO:0007669"/>
    <property type="project" value="InterPro"/>
</dbReference>
<dbReference type="GO" id="GO:0015628">
    <property type="term" value="P:protein secretion by the type II secretion system"/>
    <property type="evidence" value="ECO:0007669"/>
    <property type="project" value="InterPro"/>
</dbReference>
<evidence type="ECO:0000256" key="3">
    <source>
        <dbReference type="ARBA" id="ARBA00022475"/>
    </source>
</evidence>
<evidence type="ECO:0000313" key="13">
    <source>
        <dbReference type="EMBL" id="QPS81158.1"/>
    </source>
</evidence>
<evidence type="ECO:0000256" key="10">
    <source>
        <dbReference type="ARBA" id="ARBA00030775"/>
    </source>
</evidence>